<keyword evidence="2" id="KW-0812">Transmembrane</keyword>
<feature type="transmembrane region" description="Helical" evidence="2">
    <location>
        <begin position="75"/>
        <end position="99"/>
    </location>
</feature>
<comment type="caution">
    <text evidence="3">The sequence shown here is derived from an EMBL/GenBank/DDBJ whole genome shotgun (WGS) entry which is preliminary data.</text>
</comment>
<proteinExistence type="predicted"/>
<dbReference type="Proteomes" id="UP001241758">
    <property type="component" value="Unassembled WGS sequence"/>
</dbReference>
<feature type="region of interest" description="Disordered" evidence="1">
    <location>
        <begin position="465"/>
        <end position="567"/>
    </location>
</feature>
<sequence length="798" mass="82610">MKQLNDLIADFWRDYAALVLLAGGLLGVLLLIGFAIWAKRSKKPLRPLALAFSMNLALLLNAEGMWVIAIDQLKLPAIFAVLVFAVFEICFLTATSLAAEQYRRTSVHAPDGTVVTPGHPGAMLWIAALIAGLSGVIVASNAVTFTEKLLRLAVPCVIFLMWWAALTAAGQRVRRGRFAYSPRRLAERWGFLIPDDDPDLVRMAAERQIRRMVVNYHRVSAGRLPKSWWRSRLLKDARTAGEPVVEEVIEQLARIQRVMDLLVPGGTRFAAPVGSLTTAATPGSLATAATPGLSGLAAAEGSSQDAAEPARLPVGAGGTETAPLAVDAVTALLEPVAMQAAPAPAPAAASSAPAPAAASSAPAPASPGASAGQAVQFVEPVQFVQPAESPAATASSSVAAVPSVGAVPPVAVANGQTVFHGQDSGEVVSVSAGHTGLPGQNGSAVAGDSAVVADAPMTAEVQTTLSGHTASGGQAVPHGQMTSGGRVAPDGRLGSGGDPAAGPRVAPGGHAGPDGPGASRRSSGGAGAAVPAQRGAGSDAISASPAPVSPAPAATPSWASTPTGARPAVSIAGSPWWRLAVDRLSKMVAQEISADDLPEMNYLRTNELARKLAPRVQELGEGVVRTFINEYVRELDGDHVESAYPWRDFLPAPAVAPAGSEAWRNALVDLRTALEEELGEGQPMDPDALADLLAPSAPRLDDVTIRGFVGDYLLALSGMTAPGNVQPWADLLPRPQPVRAASDEDLLDMHGAELFEHLRATGRLSRYKVQAITGIKSRVQADRIKSIIEERSAETATA</sequence>
<gene>
    <name evidence="3" type="ORF">QLQ12_21025</name>
</gene>
<feature type="transmembrane region" description="Helical" evidence="2">
    <location>
        <begin position="15"/>
        <end position="36"/>
    </location>
</feature>
<keyword evidence="2" id="KW-0472">Membrane</keyword>
<evidence type="ECO:0000313" key="4">
    <source>
        <dbReference type="Proteomes" id="UP001241758"/>
    </source>
</evidence>
<dbReference type="RefSeq" id="WP_282761933.1">
    <property type="nucleotide sequence ID" value="NZ_JASCTH010000013.1"/>
</dbReference>
<evidence type="ECO:0000313" key="3">
    <source>
        <dbReference type="EMBL" id="MDI6101100.1"/>
    </source>
</evidence>
<feature type="transmembrane region" description="Helical" evidence="2">
    <location>
        <begin position="48"/>
        <end position="69"/>
    </location>
</feature>
<protein>
    <submittedName>
        <fullName evidence="3">MFS transporter</fullName>
    </submittedName>
</protein>
<feature type="region of interest" description="Disordered" evidence="1">
    <location>
        <begin position="346"/>
        <end position="370"/>
    </location>
</feature>
<evidence type="ECO:0000256" key="1">
    <source>
        <dbReference type="SAM" id="MobiDB-lite"/>
    </source>
</evidence>
<evidence type="ECO:0000256" key="2">
    <source>
        <dbReference type="SAM" id="Phobius"/>
    </source>
</evidence>
<feature type="transmembrane region" description="Helical" evidence="2">
    <location>
        <begin position="149"/>
        <end position="169"/>
    </location>
</feature>
<name>A0ABT6WMY1_9ACTN</name>
<organism evidence="3 4">
    <name type="scientific">Actinoplanes sandaracinus</name>
    <dbReference type="NCBI Taxonomy" id="3045177"/>
    <lineage>
        <taxon>Bacteria</taxon>
        <taxon>Bacillati</taxon>
        <taxon>Actinomycetota</taxon>
        <taxon>Actinomycetes</taxon>
        <taxon>Micromonosporales</taxon>
        <taxon>Micromonosporaceae</taxon>
        <taxon>Actinoplanes</taxon>
    </lineage>
</organism>
<reference evidence="3 4" key="1">
    <citation type="submission" date="2023-05" db="EMBL/GenBank/DDBJ databases">
        <title>Actinoplanes sp. NEAU-A12 genome sequencing.</title>
        <authorList>
            <person name="Wang Z.-S."/>
        </authorList>
    </citation>
    <scope>NUCLEOTIDE SEQUENCE [LARGE SCALE GENOMIC DNA]</scope>
    <source>
        <strain evidence="3 4">NEAU-A12</strain>
    </source>
</reference>
<dbReference type="EMBL" id="JASCTH010000013">
    <property type="protein sequence ID" value="MDI6101100.1"/>
    <property type="molecule type" value="Genomic_DNA"/>
</dbReference>
<keyword evidence="2" id="KW-1133">Transmembrane helix</keyword>
<feature type="transmembrane region" description="Helical" evidence="2">
    <location>
        <begin position="120"/>
        <end position="143"/>
    </location>
</feature>
<accession>A0ABT6WMY1</accession>
<keyword evidence="4" id="KW-1185">Reference proteome</keyword>
<feature type="compositionally biased region" description="Low complexity" evidence="1">
    <location>
        <begin position="516"/>
        <end position="565"/>
    </location>
</feature>